<dbReference type="Proteomes" id="UP001141327">
    <property type="component" value="Unassembled WGS sequence"/>
</dbReference>
<feature type="coiled-coil region" evidence="1">
    <location>
        <begin position="1074"/>
        <end position="1101"/>
    </location>
</feature>
<sequence>MSAPPAGTPSLPTPRGPLQTAASVTSFAQTGPGGAASANFLTLMQSFGIDPTVRDGIHTVSTTQTLYVAGHNAVLFTTQPVEEKAQLFFSGSERGRAIRALAVSPSKRCFAIAEEGGSRPLLTVYPEYTSPWRRFRQLAMPTQTGAETTTSRTFVCLALSRDTGQDARFLAALSGAPEFGLYMWHLDGIKMSNKLVGGNLRTVAATTQLGGNPMMPQGHQLQITFNPIDPNVLCVTGPMFCRFFNHRETQGLKPGKEPFSTKSLRNFTCHCWLSGDRVLVCSEEGDIFSVENGDNRGTVIPHRTDQPPRIICPTSKGFVVALDGCQVAVFEHQQAMEREREFMAVRTVLLQGPGQPLAIASMSLQQSNPLTLLVLLTNGQLATVDLSQAAQQAAAVDPRQAGSLMLGLAGGLPGSLASPGATASQTPAGLESGVSLLRPVLPDFHSGTGVSVNLVATCLRKPLLATCGSDQAIAVLNMASERSPDRPGEALAGQEINCLCIHPTGLHLLVGFGDRVRLLNIIADPQQRGGAPSGPAASGPCPGHGGHLFAAVYSQSINIYSTYTGANMASLHSHSARVRDFVSCGSDGAIHMFSLATGVPTGLPSPQLNVPGMEWTHLEANADFTTFWAIGADRRLHQFDEDLREVPVPVQFDTTPSALALTPTERCLLVGFDTGLVRCYKLPLTDRPGDVCEVAVHRAAVRTLACAAPYPGYPRAGSCWVASGGADGALYTMQCFLDDKIDKELQQKDRDHEPFSEEILANRTEMEEQLHQIAQLEAKLEEMREENKTRLRKAQEEFDQAAIQFEAEESAKQAKLRRDGEQYEENRQELLGHFETVDTQMTQNFDQECAGLPGRALWDAPPIRLTGIVPCAPKMNEDLKARESQLAEDIATITQEIQDAQTRDEDALAEMTHEFAARRQRRLAERDARVAATKAQTEELRAARKELLAKLDEDRLHHYTDADLKYLGVEDAHFTRYRDQMERGLEAEKRLRQAELARDRARTACEEKDREACQKLLREKAGLTTEMDTQRREIAERTATIGEKTQRELEKFKFVLDWKILELQAKVAPRDWEIKERTEEIKERDQELERYKKQKAAFDLEMETHRLNLSGMQIEMGNQSQRNSRVRLALAFFFSLPFWPPRQRLEAARAYVGRIETDLRKARLLVGNPAALKRKHLESNVYKLRQNLSKGVASHRADIARIMHENVTLVKEINLLNRDKRTEADREPEPPPTTGAPSPGWPCPVVWPRRAGPAVEGEEGLRSGRLGADVRRVLDQQAQELLQLRTELARLQPAPSDGAGEAAAQPSARLGEDAPSYATPASVSARAASAAPVMGPVAQPRAGWLPPIAGAATPADGAAIAPTAPVASAAAAAAAFAAATADGPMRAFPPRAGPAVGAALRSSTAPLGAMRGLGPVLPAATPRGMTPRGQQGQILTPRLSVRTGSGYDPTRTSLGGMSARAGPFPRPAWGTPQQQQQQAADRGGLMVGGTGAPRNPR</sequence>
<feature type="region of interest" description="Disordered" evidence="2">
    <location>
        <begin position="1218"/>
        <end position="1249"/>
    </location>
</feature>
<dbReference type="PANTHER" id="PTHR32215">
    <property type="entry name" value="CILIA- AND FLAGELLA-ASSOCIATED PROTEIN 57"/>
    <property type="match status" value="1"/>
</dbReference>
<accession>A0ABQ8UP30</accession>
<dbReference type="InterPro" id="IPR011044">
    <property type="entry name" value="Quino_amine_DH_bsu"/>
</dbReference>
<reference evidence="3" key="1">
    <citation type="journal article" date="2022" name="bioRxiv">
        <title>Genomics of Preaxostyla Flagellates Illuminates Evolutionary Transitions and the Path Towards Mitochondrial Loss.</title>
        <authorList>
            <person name="Novak L.V.F."/>
            <person name="Treitli S.C."/>
            <person name="Pyrih J."/>
            <person name="Halakuc P."/>
            <person name="Pipaliya S.V."/>
            <person name="Vacek V."/>
            <person name="Brzon O."/>
            <person name="Soukal P."/>
            <person name="Eme L."/>
            <person name="Dacks J.B."/>
            <person name="Karnkowska A."/>
            <person name="Elias M."/>
            <person name="Hampl V."/>
        </authorList>
    </citation>
    <scope>NUCLEOTIDE SEQUENCE</scope>
    <source>
        <strain evidence="3">RCP-MX</strain>
    </source>
</reference>
<dbReference type="InterPro" id="IPR015943">
    <property type="entry name" value="WD40/YVTN_repeat-like_dom_sf"/>
</dbReference>
<feature type="coiled-coil region" evidence="1">
    <location>
        <begin position="759"/>
        <end position="811"/>
    </location>
</feature>
<evidence type="ECO:0000256" key="2">
    <source>
        <dbReference type="SAM" id="MobiDB-lite"/>
    </source>
</evidence>
<feature type="coiled-coil region" evidence="1">
    <location>
        <begin position="876"/>
        <end position="903"/>
    </location>
</feature>
<dbReference type="SUPFAM" id="SSF101908">
    <property type="entry name" value="Putative isomerase YbhE"/>
    <property type="match status" value="1"/>
</dbReference>
<keyword evidence="3" id="KW-0282">Flagellum</keyword>
<keyword evidence="3" id="KW-0966">Cell projection</keyword>
<comment type="caution">
    <text evidence="3">The sequence shown here is derived from an EMBL/GenBank/DDBJ whole genome shotgun (WGS) entry which is preliminary data.</text>
</comment>
<feature type="region of interest" description="Disordered" evidence="2">
    <location>
        <begin position="1"/>
        <end position="20"/>
    </location>
</feature>
<dbReference type="InterPro" id="IPR052993">
    <property type="entry name" value="CFA-57"/>
</dbReference>
<name>A0ABQ8UP30_9EUKA</name>
<dbReference type="Gene3D" id="2.130.10.10">
    <property type="entry name" value="YVTN repeat-like/Quinoprotein amine dehydrogenase"/>
    <property type="match status" value="2"/>
</dbReference>
<feature type="region of interest" description="Disordered" evidence="2">
    <location>
        <begin position="1440"/>
        <end position="1497"/>
    </location>
</feature>
<dbReference type="EMBL" id="JAPMOS010000012">
    <property type="protein sequence ID" value="KAJ4460583.1"/>
    <property type="molecule type" value="Genomic_DNA"/>
</dbReference>
<evidence type="ECO:0000313" key="4">
    <source>
        <dbReference type="Proteomes" id="UP001141327"/>
    </source>
</evidence>
<keyword evidence="1" id="KW-0175">Coiled coil</keyword>
<feature type="region of interest" description="Disordered" evidence="2">
    <location>
        <begin position="1292"/>
        <end position="1317"/>
    </location>
</feature>
<evidence type="ECO:0000313" key="3">
    <source>
        <dbReference type="EMBL" id="KAJ4460583.1"/>
    </source>
</evidence>
<organism evidence="3 4">
    <name type="scientific">Paratrimastix pyriformis</name>
    <dbReference type="NCBI Taxonomy" id="342808"/>
    <lineage>
        <taxon>Eukaryota</taxon>
        <taxon>Metamonada</taxon>
        <taxon>Preaxostyla</taxon>
        <taxon>Paratrimastigidae</taxon>
        <taxon>Paratrimastix</taxon>
    </lineage>
</organism>
<proteinExistence type="predicted"/>
<protein>
    <submittedName>
        <fullName evidence="3">Cilia- and flagella-associated protein 57</fullName>
    </submittedName>
</protein>
<evidence type="ECO:0000256" key="1">
    <source>
        <dbReference type="SAM" id="Coils"/>
    </source>
</evidence>
<gene>
    <name evidence="3" type="ORF">PAPYR_3217</name>
</gene>
<feature type="compositionally biased region" description="Pro residues" evidence="2">
    <location>
        <begin position="1230"/>
        <end position="1242"/>
    </location>
</feature>
<feature type="coiled-coil region" evidence="1">
    <location>
        <begin position="991"/>
        <end position="1033"/>
    </location>
</feature>
<dbReference type="PANTHER" id="PTHR32215:SF0">
    <property type="entry name" value="CILIA- AND FLAGELLA-ASSOCIATED PROTEIN 57"/>
    <property type="match status" value="1"/>
</dbReference>
<feature type="compositionally biased region" description="Basic and acidic residues" evidence="2">
    <location>
        <begin position="1218"/>
        <end position="1229"/>
    </location>
</feature>
<keyword evidence="4" id="KW-1185">Reference proteome</keyword>
<keyword evidence="3" id="KW-0969">Cilium</keyword>
<dbReference type="SUPFAM" id="SSF50969">
    <property type="entry name" value="YVTN repeat-like/Quinoprotein amine dehydrogenase"/>
    <property type="match status" value="1"/>
</dbReference>